<dbReference type="GO" id="GO:0005975">
    <property type="term" value="P:carbohydrate metabolic process"/>
    <property type="evidence" value="ECO:0007669"/>
    <property type="project" value="InterPro"/>
</dbReference>
<sequence>MRLLLIFILLISGLVKASGQDRSHRHIYDTILARIHKEQLDAVPSITKLDQQVGQILKGIDLETGRWNKIDYADHRRINPGWLPILGGIRSMTVAYTLPGSKFYQDDAVWFAVNKSIDFFTHQDPLPYCDNWYIQGISRPQKLSLSLVNMEFGHKKLVDSIKQSCIDAICKDTAINSPGRNNPLHRFNYGANKTEIAIGWIYTAALLRDKKMLAIGSKEAFAPIELTTGEGIQYDLSYDMHYGYLYNGAYGAVFLNSILKAMQYTRGTDYAVTAEKLDLFRKFILASIFGITRGQWIDWNTVGRGISRRNTLLRNYSGILSQLAKIDYPARASYEAIRLRNTGERPASYMVKPSHAVYWSTDYTVHNRPNYFFSIHAVSSRNFSQEIGNKENIKGYWGAEGTTNLQVRGDEYFNIFPLWDWAKLPGTTLPDTVPILEDKAPGSGDRRGTSPFCGGVSDSLYGATTYVINDDLGTSAKKSWFMFDEEIVCLGSSISSTLPNDVNTTLNQCVYNTGDGIYLSSRGSVEHLNTSLHRKIAHPDWLIHDSIAYLFPGDEMIELTVENRRSDWTVITANGAASNKFIENKKVFQLTIPHGTFPAQAAYSYIIVPAIKSPGDLKTYLKKNHISIVCNNADMQAVYHRELKMWQTVFFRAKQPLNTGNFKISTDIPAVVMIREKSKGNYELHIADPSHSHQQVTIMIQKNKHGKSRQVRLNLPREPYAGQSVSTRFSL</sequence>
<dbReference type="InterPro" id="IPR012970">
    <property type="entry name" value="Lyase_8_alpha_N"/>
</dbReference>
<dbReference type="SUPFAM" id="SSF74650">
    <property type="entry name" value="Galactose mutarotase-like"/>
    <property type="match status" value="1"/>
</dbReference>
<evidence type="ECO:0000256" key="3">
    <source>
        <dbReference type="ARBA" id="ARBA00011245"/>
    </source>
</evidence>
<reference evidence="11 12" key="1">
    <citation type="submission" date="2017-10" db="EMBL/GenBank/DDBJ databases">
        <title>Paenichitinophaga pekingensis gen. nov., sp. nov., isolated from activated sludge.</title>
        <authorList>
            <person name="Jin D."/>
            <person name="Kong X."/>
            <person name="Deng Y."/>
            <person name="Bai Z."/>
        </authorList>
    </citation>
    <scope>NUCLEOTIDE SEQUENCE [LARGE SCALE GENOMIC DNA]</scope>
    <source>
        <strain evidence="11 12">13</strain>
    </source>
</reference>
<dbReference type="Pfam" id="PF02278">
    <property type="entry name" value="Lyase_8"/>
    <property type="match status" value="1"/>
</dbReference>
<keyword evidence="5" id="KW-0106">Calcium</keyword>
<evidence type="ECO:0000256" key="6">
    <source>
        <dbReference type="ARBA" id="ARBA00023239"/>
    </source>
</evidence>
<feature type="active site" evidence="7">
    <location>
        <position position="304"/>
    </location>
</feature>
<dbReference type="InterPro" id="IPR008929">
    <property type="entry name" value="Chondroitin_lyas"/>
</dbReference>
<dbReference type="OrthoDB" id="6394136at2"/>
<feature type="active site" evidence="7">
    <location>
        <position position="250"/>
    </location>
</feature>
<organism evidence="11 12">
    <name type="scientific">Chitinophaga caeni</name>
    <dbReference type="NCBI Taxonomy" id="2029983"/>
    <lineage>
        <taxon>Bacteria</taxon>
        <taxon>Pseudomonadati</taxon>
        <taxon>Bacteroidota</taxon>
        <taxon>Chitinophagia</taxon>
        <taxon>Chitinophagales</taxon>
        <taxon>Chitinophagaceae</taxon>
        <taxon>Chitinophaga</taxon>
    </lineage>
</organism>
<dbReference type="AlphaFoldDB" id="A0A291QZD3"/>
<dbReference type="GO" id="GO:0030246">
    <property type="term" value="F:carbohydrate binding"/>
    <property type="evidence" value="ECO:0007669"/>
    <property type="project" value="InterPro"/>
</dbReference>
<gene>
    <name evidence="11" type="ORF">COR50_19620</name>
</gene>
<dbReference type="InterPro" id="IPR003159">
    <property type="entry name" value="Lyase_8_central_dom"/>
</dbReference>
<accession>A0A291QZD3</accession>
<dbReference type="PANTHER" id="PTHR38481:SF1">
    <property type="entry name" value="HYALURONATE LYASE"/>
    <property type="match status" value="1"/>
</dbReference>
<feature type="domain" description="Polysaccharide lyase 8 N-terminal alpha-helical" evidence="10">
    <location>
        <begin position="47"/>
        <end position="312"/>
    </location>
</feature>
<dbReference type="InterPro" id="IPR038970">
    <property type="entry name" value="Lyase_8"/>
</dbReference>
<dbReference type="InterPro" id="IPR014718">
    <property type="entry name" value="GH-type_carb-bd"/>
</dbReference>
<comment type="subunit">
    <text evidence="3">Monomer.</text>
</comment>
<protein>
    <submittedName>
        <fullName evidence="11">Chondroitin lyase</fullName>
    </submittedName>
</protein>
<keyword evidence="12" id="KW-1185">Reference proteome</keyword>
<dbReference type="Gene3D" id="1.50.10.100">
    <property type="entry name" value="Chondroitin AC/alginate lyase"/>
    <property type="match status" value="1"/>
</dbReference>
<name>A0A291QZD3_9BACT</name>
<dbReference type="Proteomes" id="UP000220133">
    <property type="component" value="Chromosome"/>
</dbReference>
<dbReference type="Pfam" id="PF08124">
    <property type="entry name" value="Lyase_8_N"/>
    <property type="match status" value="1"/>
</dbReference>
<dbReference type="PANTHER" id="PTHR38481">
    <property type="entry name" value="HYALURONATE LYASE"/>
    <property type="match status" value="1"/>
</dbReference>
<comment type="similarity">
    <text evidence="2">Belongs to the polysaccharide lyase 8 family.</text>
</comment>
<evidence type="ECO:0000259" key="8">
    <source>
        <dbReference type="Pfam" id="PF02278"/>
    </source>
</evidence>
<feature type="active site" evidence="7">
    <location>
        <position position="241"/>
    </location>
</feature>
<evidence type="ECO:0000256" key="5">
    <source>
        <dbReference type="ARBA" id="ARBA00022837"/>
    </source>
</evidence>
<dbReference type="InterPro" id="IPR004103">
    <property type="entry name" value="Lyase_8_C"/>
</dbReference>
<keyword evidence="4" id="KW-0732">Signal</keyword>
<dbReference type="EMBL" id="CP023777">
    <property type="protein sequence ID" value="ATL49204.1"/>
    <property type="molecule type" value="Genomic_DNA"/>
</dbReference>
<evidence type="ECO:0000313" key="11">
    <source>
        <dbReference type="EMBL" id="ATL49204.1"/>
    </source>
</evidence>
<evidence type="ECO:0000256" key="1">
    <source>
        <dbReference type="ARBA" id="ARBA00001913"/>
    </source>
</evidence>
<dbReference type="RefSeq" id="WP_098195572.1">
    <property type="nucleotide sequence ID" value="NZ_CP023777.1"/>
</dbReference>
<feature type="domain" description="Polysaccharide lyase family 8 C-terminal" evidence="9">
    <location>
        <begin position="628"/>
        <end position="696"/>
    </location>
</feature>
<dbReference type="SUPFAM" id="SSF49863">
    <property type="entry name" value="Hyaluronate lyase-like, C-terminal domain"/>
    <property type="match status" value="1"/>
</dbReference>
<feature type="domain" description="Polysaccharide lyase family 8 central" evidence="8">
    <location>
        <begin position="355"/>
        <end position="611"/>
    </location>
</feature>
<evidence type="ECO:0000256" key="2">
    <source>
        <dbReference type="ARBA" id="ARBA00006699"/>
    </source>
</evidence>
<dbReference type="GO" id="GO:0005576">
    <property type="term" value="C:extracellular region"/>
    <property type="evidence" value="ECO:0007669"/>
    <property type="project" value="InterPro"/>
</dbReference>
<evidence type="ECO:0000256" key="4">
    <source>
        <dbReference type="ARBA" id="ARBA00022729"/>
    </source>
</evidence>
<dbReference type="Pfam" id="PF02884">
    <property type="entry name" value="Lyase_8_C"/>
    <property type="match status" value="1"/>
</dbReference>
<dbReference type="InterPro" id="IPR011071">
    <property type="entry name" value="Lyase_8-like_C"/>
</dbReference>
<dbReference type="Gene3D" id="2.70.98.10">
    <property type="match status" value="1"/>
</dbReference>
<evidence type="ECO:0000259" key="9">
    <source>
        <dbReference type="Pfam" id="PF02884"/>
    </source>
</evidence>
<dbReference type="Gene3D" id="2.60.220.10">
    <property type="entry name" value="Polysaccharide lyase family 8-like, C-terminal"/>
    <property type="match status" value="1"/>
</dbReference>
<evidence type="ECO:0000259" key="10">
    <source>
        <dbReference type="Pfam" id="PF08124"/>
    </source>
</evidence>
<evidence type="ECO:0000256" key="7">
    <source>
        <dbReference type="PIRSR" id="PIRSR638970-1"/>
    </source>
</evidence>
<dbReference type="KEGG" id="cbae:COR50_19620"/>
<evidence type="ECO:0000313" key="12">
    <source>
        <dbReference type="Proteomes" id="UP000220133"/>
    </source>
</evidence>
<dbReference type="SUPFAM" id="SSF48230">
    <property type="entry name" value="Chondroitin AC/alginate lyase"/>
    <property type="match status" value="1"/>
</dbReference>
<dbReference type="GO" id="GO:0016837">
    <property type="term" value="F:carbon-oxygen lyase activity, acting on polysaccharides"/>
    <property type="evidence" value="ECO:0007669"/>
    <property type="project" value="UniProtKB-ARBA"/>
</dbReference>
<proteinExistence type="inferred from homology"/>
<dbReference type="InterPro" id="IPR011013">
    <property type="entry name" value="Gal_mutarotase_sf_dom"/>
</dbReference>
<keyword evidence="6 11" id="KW-0456">Lyase</keyword>
<comment type="cofactor">
    <cofactor evidence="1">
        <name>Ca(2+)</name>
        <dbReference type="ChEBI" id="CHEBI:29108"/>
    </cofactor>
</comment>